<dbReference type="Proteomes" id="UP000502996">
    <property type="component" value="Chromosome"/>
</dbReference>
<feature type="compositionally biased region" description="Pro residues" evidence="1">
    <location>
        <begin position="43"/>
        <end position="53"/>
    </location>
</feature>
<dbReference type="KEGG" id="nano:G5V58_14785"/>
<evidence type="ECO:0000256" key="1">
    <source>
        <dbReference type="SAM" id="MobiDB-lite"/>
    </source>
</evidence>
<dbReference type="RefSeq" id="WP_165234189.1">
    <property type="nucleotide sequence ID" value="NZ_CP049257.1"/>
</dbReference>
<gene>
    <name evidence="2" type="ORF">G5V58_14785</name>
</gene>
<feature type="compositionally biased region" description="Basic residues" evidence="1">
    <location>
        <begin position="15"/>
        <end position="27"/>
    </location>
</feature>
<organism evidence="2 3">
    <name type="scientific">Nocardioides anomalus</name>
    <dbReference type="NCBI Taxonomy" id="2712223"/>
    <lineage>
        <taxon>Bacteria</taxon>
        <taxon>Bacillati</taxon>
        <taxon>Actinomycetota</taxon>
        <taxon>Actinomycetes</taxon>
        <taxon>Propionibacteriales</taxon>
        <taxon>Nocardioidaceae</taxon>
        <taxon>Nocardioides</taxon>
    </lineage>
</organism>
<accession>A0A6G6WFD5</accession>
<proteinExistence type="predicted"/>
<evidence type="ECO:0000313" key="2">
    <source>
        <dbReference type="EMBL" id="QIG43867.1"/>
    </source>
</evidence>
<sequence>MRWCATTPVPRWCTTRRPRPVRPRRPGRATSCRARTPTNSWRPPWPRPSPSLPTPDDVYPSDGQTAGPLPDADFAAAQDWQAAYTVGAEQVLVMVSSPAEPFACPQCVEQQVPGGTLHEQVYTSGGLTWRGVWLVRPDGFVTAVLDGAPRKGWTLDEAAVRTLLQDPRLVF</sequence>
<evidence type="ECO:0008006" key="4">
    <source>
        <dbReference type="Google" id="ProtNLM"/>
    </source>
</evidence>
<feature type="region of interest" description="Disordered" evidence="1">
    <location>
        <begin position="15"/>
        <end position="70"/>
    </location>
</feature>
<name>A0A6G6WFD5_9ACTN</name>
<protein>
    <recommendedName>
        <fullName evidence="4">Thioredoxin domain-containing protein</fullName>
    </recommendedName>
</protein>
<reference evidence="2 3" key="1">
    <citation type="submission" date="2020-02" db="EMBL/GenBank/DDBJ databases">
        <title>Full genome sequence of Nocardioides sp. R-3366.</title>
        <authorList>
            <person name="Im W.-T."/>
        </authorList>
    </citation>
    <scope>NUCLEOTIDE SEQUENCE [LARGE SCALE GENOMIC DNA]</scope>
    <source>
        <strain evidence="2 3">R-3366</strain>
    </source>
</reference>
<evidence type="ECO:0000313" key="3">
    <source>
        <dbReference type="Proteomes" id="UP000502996"/>
    </source>
</evidence>
<dbReference type="EMBL" id="CP049257">
    <property type="protein sequence ID" value="QIG43867.1"/>
    <property type="molecule type" value="Genomic_DNA"/>
</dbReference>
<keyword evidence="3" id="KW-1185">Reference proteome</keyword>
<dbReference type="AlphaFoldDB" id="A0A6G6WFD5"/>